<protein>
    <recommendedName>
        <fullName evidence="7">Spindle pole body component KRE28</fullName>
    </recommendedName>
</protein>
<keyword evidence="5 7" id="KW-0539">Nucleus</keyword>
<dbReference type="EMBL" id="CCBQ010000018">
    <property type="protein sequence ID" value="CDO92695.1"/>
    <property type="molecule type" value="Genomic_DNA"/>
</dbReference>
<keyword evidence="2 7" id="KW-0158">Chromosome</keyword>
<dbReference type="Proteomes" id="UP000031516">
    <property type="component" value="Unassembled WGS sequence"/>
</dbReference>
<keyword evidence="6 7" id="KW-0137">Centromere</keyword>
<dbReference type="GO" id="GO:0005634">
    <property type="term" value="C:nucleus"/>
    <property type="evidence" value="ECO:0007669"/>
    <property type="project" value="UniProtKB-SubCell"/>
</dbReference>
<keyword evidence="3 7" id="KW-0995">Kinetochore</keyword>
<dbReference type="OrthoDB" id="4065660at2759"/>
<evidence type="ECO:0000313" key="9">
    <source>
        <dbReference type="Proteomes" id="UP000031516"/>
    </source>
</evidence>
<proteinExistence type="inferred from homology"/>
<sequence>MPHHHSEYHSEVEKFEYQVTHVTEQILQEQDHLRRSTLQEYNQTIIQLVSDYDMFKAHGQSDPSGVSLSLEKLEQWTNGLKQIHLELESIDNFLRYVIPTEQSITNLSKFDESEYQGIQYEVSELRDVNIVQQEKEIESLQHQIIEKSDENLSISETIKESCLEVSQDIDQCWKLLQQLEAYEDVSQSSKDLNTTDPTFSTYNQWKWNQLAESELEYLNQQLTTLRATKEKLEEVFSKRSEIQTSPKMIETFTTYQLLTQLWNTKIIQELLPDITKLEVFPQSGNLMFEVGVVEITLQIEAGTINLVSLFSYKLPYEKVELMKENITSKIEQQQSLYKVLVMVTDYIVSSL</sequence>
<evidence type="ECO:0000256" key="5">
    <source>
        <dbReference type="ARBA" id="ARBA00023242"/>
    </source>
</evidence>
<dbReference type="AlphaFoldDB" id="A0A0A8L3D2"/>
<dbReference type="GO" id="GO:0000776">
    <property type="term" value="C:kinetochore"/>
    <property type="evidence" value="ECO:0007669"/>
    <property type="project" value="UniProtKB-KW"/>
</dbReference>
<evidence type="ECO:0000313" key="8">
    <source>
        <dbReference type="EMBL" id="CDO92695.1"/>
    </source>
</evidence>
<dbReference type="InterPro" id="IPR031361">
    <property type="entry name" value="Kre28"/>
</dbReference>
<keyword evidence="4 7" id="KW-0175">Coiled coil</keyword>
<reference evidence="8 9" key="1">
    <citation type="submission" date="2014-03" db="EMBL/GenBank/DDBJ databases">
        <title>The genome of Kluyveromyces dobzhanskii.</title>
        <authorList>
            <person name="Nystedt B."/>
            <person name="Astrom S."/>
        </authorList>
    </citation>
    <scope>NUCLEOTIDE SEQUENCE [LARGE SCALE GENOMIC DNA]</scope>
    <source>
        <strain evidence="8 9">CBS 2104</strain>
    </source>
</reference>
<evidence type="ECO:0000256" key="2">
    <source>
        <dbReference type="ARBA" id="ARBA00022454"/>
    </source>
</evidence>
<organism evidence="8 9">
    <name type="scientific">Kluyveromyces dobzhanskii CBS 2104</name>
    <dbReference type="NCBI Taxonomy" id="1427455"/>
    <lineage>
        <taxon>Eukaryota</taxon>
        <taxon>Fungi</taxon>
        <taxon>Dikarya</taxon>
        <taxon>Ascomycota</taxon>
        <taxon>Saccharomycotina</taxon>
        <taxon>Saccharomycetes</taxon>
        <taxon>Saccharomycetales</taxon>
        <taxon>Saccharomycetaceae</taxon>
        <taxon>Kluyveromyces</taxon>
    </lineage>
</organism>
<comment type="caution">
    <text evidence="8">The sequence shown here is derived from an EMBL/GenBank/DDBJ whole genome shotgun (WGS) entry which is preliminary data.</text>
</comment>
<evidence type="ECO:0000256" key="4">
    <source>
        <dbReference type="ARBA" id="ARBA00023054"/>
    </source>
</evidence>
<feature type="coiled-coil region" evidence="7">
    <location>
        <begin position="208"/>
        <end position="235"/>
    </location>
</feature>
<evidence type="ECO:0000256" key="7">
    <source>
        <dbReference type="RuleBase" id="RU362143"/>
    </source>
</evidence>
<comment type="similarity">
    <text evidence="1 7">Belongs to the KRE28 family.</text>
</comment>
<name>A0A0A8L3D2_9SACH</name>
<keyword evidence="9" id="KW-1185">Reference proteome</keyword>
<accession>A0A0A8L3D2</accession>
<dbReference type="Pfam" id="PF17097">
    <property type="entry name" value="Kre28"/>
    <property type="match status" value="1"/>
</dbReference>
<evidence type="ECO:0000256" key="6">
    <source>
        <dbReference type="ARBA" id="ARBA00023328"/>
    </source>
</evidence>
<comment type="function">
    <text evidence="7">Acts as a component of the outer kinetochore KNL1 complex that facilitates microtubule-kinetochore interactions and the spindle assembly checkpoint. Kinetochores, consisting of a centromere-associated inner segment and a microtubule-contacting outer segment, play a crucial role in chromosome segregation by mediating the physical connection between centromeric DNA and spindle microtubules. The outer kinetochore is made up of the ten-subunit KMN network, comprising the MIS12, NDC80 and KNL1 complexes, and auxiliary microtubule-associated components; together they connect the outer kinetochore with the inner kinetochore, bind microtubules, and mediate interactions with mitotic checkpoint proteins that delay anaphase until chromosomes are bioriented on the spindle.</text>
</comment>
<gene>
    <name evidence="7" type="primary">KRE28</name>
    <name evidence="8" type="ORF">KLDO_g1009</name>
</gene>
<evidence type="ECO:0000256" key="1">
    <source>
        <dbReference type="ARBA" id="ARBA00006965"/>
    </source>
</evidence>
<comment type="subcellular location">
    <subcellularLocation>
        <location evidence="7">Nucleus</location>
    </subcellularLocation>
    <subcellularLocation>
        <location evidence="7">Chromosome</location>
        <location evidence="7">Centromere</location>
        <location evidence="7">Kinetochore</location>
    </subcellularLocation>
</comment>
<evidence type="ECO:0000256" key="3">
    <source>
        <dbReference type="ARBA" id="ARBA00022838"/>
    </source>
</evidence>